<accession>A0A166GFJ4</accession>
<feature type="compositionally biased region" description="Basic and acidic residues" evidence="1">
    <location>
        <begin position="312"/>
        <end position="329"/>
    </location>
</feature>
<name>A0A166GFJ4_DAUCS</name>
<sequence length="432" mass="48314">MKLLVGSKSGSSALKRQALIDIRGLAVHADIRNEWKVVGVAGQIKILATGRNKLKTSATTAKNEDYEEKSLDKRITFGEKRGRRKLAAEKSSAVALKKEKGYNVVSACKSINCSLELKAGTIEISDKTMKSVLGLPMGSESIEQGDNEERLSLWGKQFEGCLGCKVSPLMLSNRIQGNCEKNAEFKLNFLVLLYNFFIKGHQNMFINHDVLRYSLDIYHYGKYNWCRLLIERLKVSHDYWTTVKSRYFTGSLPFPIYLYVSTLRVKGTIHIPPMYPAFRGWSDSSTEIGIQVKDSEIASAEDRQGTIAAENKNLDAMDESGSKGNRDGDNISDEALVVEDSLTLHDECLNDGWEEWVNPTQEHNLNDADFAQPGQPTVCNATKKDGTDKTADEDKGERSNVAREECKNLGETTELLTMTQYMGAVTLHFKIN</sequence>
<evidence type="ECO:0000313" key="2">
    <source>
        <dbReference type="EMBL" id="KZN08901.1"/>
    </source>
</evidence>
<evidence type="ECO:0000313" key="4">
    <source>
        <dbReference type="Proteomes" id="UP000077755"/>
    </source>
</evidence>
<evidence type="ECO:0000313" key="3">
    <source>
        <dbReference type="EMBL" id="WOG82433.1"/>
    </source>
</evidence>
<feature type="compositionally biased region" description="Basic and acidic residues" evidence="1">
    <location>
        <begin position="382"/>
        <end position="401"/>
    </location>
</feature>
<keyword evidence="4" id="KW-1185">Reference proteome</keyword>
<dbReference type="EMBL" id="CP093343">
    <property type="protein sequence ID" value="WOG82433.1"/>
    <property type="molecule type" value="Genomic_DNA"/>
</dbReference>
<feature type="region of interest" description="Disordered" evidence="1">
    <location>
        <begin position="367"/>
        <end position="401"/>
    </location>
</feature>
<dbReference type="AlphaFoldDB" id="A0A166GFJ4"/>
<dbReference type="Proteomes" id="UP000077755">
    <property type="component" value="Chromosome 1"/>
</dbReference>
<dbReference type="EMBL" id="LNRQ01000001">
    <property type="protein sequence ID" value="KZN08901.1"/>
    <property type="molecule type" value="Genomic_DNA"/>
</dbReference>
<gene>
    <name evidence="2" type="ORF">DCAR_001557</name>
    <name evidence="3" type="ORF">DCAR_0101597</name>
</gene>
<organism evidence="2">
    <name type="scientific">Daucus carota subsp. sativus</name>
    <name type="common">Carrot</name>
    <dbReference type="NCBI Taxonomy" id="79200"/>
    <lineage>
        <taxon>Eukaryota</taxon>
        <taxon>Viridiplantae</taxon>
        <taxon>Streptophyta</taxon>
        <taxon>Embryophyta</taxon>
        <taxon>Tracheophyta</taxon>
        <taxon>Spermatophyta</taxon>
        <taxon>Magnoliopsida</taxon>
        <taxon>eudicotyledons</taxon>
        <taxon>Gunneridae</taxon>
        <taxon>Pentapetalae</taxon>
        <taxon>asterids</taxon>
        <taxon>campanulids</taxon>
        <taxon>Apiales</taxon>
        <taxon>Apiaceae</taxon>
        <taxon>Apioideae</taxon>
        <taxon>Scandiceae</taxon>
        <taxon>Daucinae</taxon>
        <taxon>Daucus</taxon>
        <taxon>Daucus sect. Daucus</taxon>
    </lineage>
</organism>
<dbReference type="PANTHER" id="PTHR34835">
    <property type="entry name" value="OS07G0283600 PROTEIN-RELATED"/>
    <property type="match status" value="1"/>
</dbReference>
<reference evidence="2" key="1">
    <citation type="journal article" date="2016" name="Nat. Genet.">
        <title>A high-quality carrot genome assembly provides new insights into carotenoid accumulation and asterid genome evolution.</title>
        <authorList>
            <person name="Iorizzo M."/>
            <person name="Ellison S."/>
            <person name="Senalik D."/>
            <person name="Zeng P."/>
            <person name="Satapoomin P."/>
            <person name="Huang J."/>
            <person name="Bowman M."/>
            <person name="Iovene M."/>
            <person name="Sanseverino W."/>
            <person name="Cavagnaro P."/>
            <person name="Yildiz M."/>
            <person name="Macko-Podgorni A."/>
            <person name="Moranska E."/>
            <person name="Grzebelus E."/>
            <person name="Grzebelus D."/>
            <person name="Ashrafi H."/>
            <person name="Zheng Z."/>
            <person name="Cheng S."/>
            <person name="Spooner D."/>
            <person name="Van Deynze A."/>
            <person name="Simon P."/>
        </authorList>
    </citation>
    <scope>NUCLEOTIDE SEQUENCE [LARGE SCALE GENOMIC DNA]</scope>
    <source>
        <tissue evidence="2">Leaf</tissue>
    </source>
</reference>
<dbReference type="Gramene" id="KZN08901">
    <property type="protein sequence ID" value="KZN08901"/>
    <property type="gene ID" value="DCAR_001557"/>
</dbReference>
<protein>
    <submittedName>
        <fullName evidence="2">Uncharacterized protein</fullName>
    </submittedName>
</protein>
<proteinExistence type="predicted"/>
<reference evidence="3" key="2">
    <citation type="submission" date="2022-03" db="EMBL/GenBank/DDBJ databases">
        <title>Draft title - Genomic analysis of global carrot germplasm unveils the trajectory of domestication and the origin of high carotenoid orange carrot.</title>
        <authorList>
            <person name="Iorizzo M."/>
            <person name="Ellison S."/>
            <person name="Senalik D."/>
            <person name="Macko-Podgorni A."/>
            <person name="Grzebelus D."/>
            <person name="Bostan H."/>
            <person name="Rolling W."/>
            <person name="Curaba J."/>
            <person name="Simon P."/>
        </authorList>
    </citation>
    <scope>NUCLEOTIDE SEQUENCE</scope>
    <source>
        <tissue evidence="3">Leaf</tissue>
    </source>
</reference>
<feature type="region of interest" description="Disordered" evidence="1">
    <location>
        <begin position="299"/>
        <end position="330"/>
    </location>
</feature>
<evidence type="ECO:0000256" key="1">
    <source>
        <dbReference type="SAM" id="MobiDB-lite"/>
    </source>
</evidence>